<evidence type="ECO:0000256" key="3">
    <source>
        <dbReference type="ARBA" id="ARBA00022679"/>
    </source>
</evidence>
<keyword evidence="12" id="KW-1185">Reference proteome</keyword>
<dbReference type="Gene3D" id="1.10.287.130">
    <property type="match status" value="1"/>
</dbReference>
<dbReference type="InterPro" id="IPR036890">
    <property type="entry name" value="HATPase_C_sf"/>
</dbReference>
<dbReference type="InterPro" id="IPR000700">
    <property type="entry name" value="PAS-assoc_C"/>
</dbReference>
<evidence type="ECO:0000313" key="12">
    <source>
        <dbReference type="Proteomes" id="UP001235840"/>
    </source>
</evidence>
<feature type="transmembrane region" description="Helical" evidence="8">
    <location>
        <begin position="166"/>
        <end position="185"/>
    </location>
</feature>
<feature type="transmembrane region" description="Helical" evidence="8">
    <location>
        <begin position="62"/>
        <end position="80"/>
    </location>
</feature>
<feature type="transmembrane region" description="Helical" evidence="8">
    <location>
        <begin position="24"/>
        <end position="42"/>
    </location>
</feature>
<keyword evidence="6" id="KW-0067">ATP-binding</keyword>
<dbReference type="SUPFAM" id="SSF55874">
    <property type="entry name" value="ATPase domain of HSP90 chaperone/DNA topoisomerase II/histidine kinase"/>
    <property type="match status" value="1"/>
</dbReference>
<evidence type="ECO:0000256" key="5">
    <source>
        <dbReference type="ARBA" id="ARBA00022777"/>
    </source>
</evidence>
<dbReference type="SUPFAM" id="SSF55785">
    <property type="entry name" value="PYP-like sensor domain (PAS domain)"/>
    <property type="match status" value="1"/>
</dbReference>
<reference evidence="11 12" key="1">
    <citation type="submission" date="2023-07" db="EMBL/GenBank/DDBJ databases">
        <title>Genomic Encyclopedia of Type Strains, Phase IV (KMG-IV): sequencing the most valuable type-strain genomes for metagenomic binning, comparative biology and taxonomic classification.</title>
        <authorList>
            <person name="Goeker M."/>
        </authorList>
    </citation>
    <scope>NUCLEOTIDE SEQUENCE [LARGE SCALE GENOMIC DNA]</scope>
    <source>
        <strain evidence="11 12">DSM 12751</strain>
    </source>
</reference>
<feature type="domain" description="Histidine kinase" evidence="9">
    <location>
        <begin position="349"/>
        <end position="567"/>
    </location>
</feature>
<dbReference type="EMBL" id="JAUSTY010000009">
    <property type="protein sequence ID" value="MDQ0166475.1"/>
    <property type="molecule type" value="Genomic_DNA"/>
</dbReference>
<dbReference type="InterPro" id="IPR004358">
    <property type="entry name" value="Sig_transdc_His_kin-like_C"/>
</dbReference>
<sequence>MIVSAMMMCMLLIYSFLHLQKRGVRYFAWVMVCRVVFGWSVILELYSNDLASKLFFRQIEQTALAITVPLVVLCVLDLYARDKWLKWYKQFLLLLFFIGWSVLIWTNDKTHLIFETAALVNGYLDVPRTSLAIAFNIFCYFILLTCVYFFIMYLRKARPEVRKPGIIVILLASISAVIEVVKLVFPDLSQWLLPISVYCGVLGIIMLWIIYKNKIFTIVPMARDFIVDTIREGVLTVDQKGTIIDCNIFIQPLFEEKNSKSIIGKDVSEFLKDWPEWLDACNSMVEKSIEVKKEMDGEEKYFMVKVYPLYSKGFRLLGTVSILFDITEKQQRLEEIAHLNFMKDQLFTLVSHDIREPIALQVNLIEMLEEEKQMFSSETAELLDFLSTQIRSTYMTVGNVLEWFRNQKNDVSLNPESLALVDLIYEAYRILSIKSKAKDIDIAIKVDEAIIVYVDREAIVMVIRNILSNAIKFSNRGAMVEVVAEKYHEGKIVITIRDQGIGMSKKLLGQLFTERQVISTIGTEGERGTGLGLQVSCQFAKMSGGDLWIDSVLGKGSAVYLSLREGEKVEGDHHRR</sequence>
<dbReference type="InterPro" id="IPR005467">
    <property type="entry name" value="His_kinase_dom"/>
</dbReference>
<dbReference type="InterPro" id="IPR035965">
    <property type="entry name" value="PAS-like_dom_sf"/>
</dbReference>
<dbReference type="RefSeq" id="WP_343834748.1">
    <property type="nucleotide sequence ID" value="NZ_BAAADK010000045.1"/>
</dbReference>
<dbReference type="Pfam" id="PF02518">
    <property type="entry name" value="HATPase_c"/>
    <property type="match status" value="1"/>
</dbReference>
<dbReference type="SMART" id="SM00387">
    <property type="entry name" value="HATPase_c"/>
    <property type="match status" value="1"/>
</dbReference>
<keyword evidence="4" id="KW-0547">Nucleotide-binding</keyword>
<evidence type="ECO:0000256" key="7">
    <source>
        <dbReference type="ARBA" id="ARBA00023012"/>
    </source>
</evidence>
<proteinExistence type="predicted"/>
<evidence type="ECO:0000313" key="11">
    <source>
        <dbReference type="EMBL" id="MDQ0166475.1"/>
    </source>
</evidence>
<feature type="transmembrane region" description="Helical" evidence="8">
    <location>
        <begin position="87"/>
        <end position="106"/>
    </location>
</feature>
<dbReference type="EC" id="2.7.13.3" evidence="2"/>
<keyword evidence="8" id="KW-0472">Membrane</keyword>
<feature type="transmembrane region" description="Helical" evidence="8">
    <location>
        <begin position="191"/>
        <end position="211"/>
    </location>
</feature>
<feature type="transmembrane region" description="Helical" evidence="8">
    <location>
        <begin position="131"/>
        <end position="154"/>
    </location>
</feature>
<keyword evidence="8" id="KW-1133">Transmembrane helix</keyword>
<protein>
    <recommendedName>
        <fullName evidence="2">histidine kinase</fullName>
        <ecNumber evidence="2">2.7.13.3</ecNumber>
    </recommendedName>
</protein>
<feature type="domain" description="PAC" evidence="10">
    <location>
        <begin position="285"/>
        <end position="338"/>
    </location>
</feature>
<accession>A0ABT9W040</accession>
<evidence type="ECO:0000256" key="1">
    <source>
        <dbReference type="ARBA" id="ARBA00000085"/>
    </source>
</evidence>
<dbReference type="SUPFAM" id="SSF47384">
    <property type="entry name" value="Homodimeric domain of signal transducing histidine kinase"/>
    <property type="match status" value="1"/>
</dbReference>
<dbReference type="Gene3D" id="3.30.450.20">
    <property type="entry name" value="PAS domain"/>
    <property type="match status" value="1"/>
</dbReference>
<dbReference type="InterPro" id="IPR036097">
    <property type="entry name" value="HisK_dim/P_sf"/>
</dbReference>
<evidence type="ECO:0000256" key="6">
    <source>
        <dbReference type="ARBA" id="ARBA00022840"/>
    </source>
</evidence>
<dbReference type="InterPro" id="IPR031621">
    <property type="entry name" value="HisKA_7TM"/>
</dbReference>
<dbReference type="InterPro" id="IPR003594">
    <property type="entry name" value="HATPase_dom"/>
</dbReference>
<dbReference type="Gene3D" id="3.30.565.10">
    <property type="entry name" value="Histidine kinase-like ATPase, C-terminal domain"/>
    <property type="match status" value="1"/>
</dbReference>
<keyword evidence="5 11" id="KW-0418">Kinase</keyword>
<dbReference type="PANTHER" id="PTHR43047:SF72">
    <property type="entry name" value="OSMOSENSING HISTIDINE PROTEIN KINASE SLN1"/>
    <property type="match status" value="1"/>
</dbReference>
<dbReference type="Pfam" id="PF16927">
    <property type="entry name" value="HisKA_7TM"/>
    <property type="match status" value="1"/>
</dbReference>
<keyword evidence="8" id="KW-0812">Transmembrane</keyword>
<dbReference type="PROSITE" id="PS50109">
    <property type="entry name" value="HIS_KIN"/>
    <property type="match status" value="1"/>
</dbReference>
<name>A0ABT9W040_9BACI</name>
<organism evidence="11 12">
    <name type="scientific">Caldalkalibacillus horti</name>
    <dbReference type="NCBI Taxonomy" id="77523"/>
    <lineage>
        <taxon>Bacteria</taxon>
        <taxon>Bacillati</taxon>
        <taxon>Bacillota</taxon>
        <taxon>Bacilli</taxon>
        <taxon>Bacillales</taxon>
        <taxon>Bacillaceae</taxon>
        <taxon>Caldalkalibacillus</taxon>
    </lineage>
</organism>
<dbReference type="PRINTS" id="PR00344">
    <property type="entry name" value="BCTRLSENSOR"/>
</dbReference>
<comment type="caution">
    <text evidence="11">The sequence shown here is derived from an EMBL/GenBank/DDBJ whole genome shotgun (WGS) entry which is preliminary data.</text>
</comment>
<evidence type="ECO:0000259" key="9">
    <source>
        <dbReference type="PROSITE" id="PS50109"/>
    </source>
</evidence>
<evidence type="ECO:0000259" key="10">
    <source>
        <dbReference type="PROSITE" id="PS50113"/>
    </source>
</evidence>
<keyword evidence="7" id="KW-0902">Two-component regulatory system</keyword>
<dbReference type="GO" id="GO:0016301">
    <property type="term" value="F:kinase activity"/>
    <property type="evidence" value="ECO:0007669"/>
    <property type="project" value="UniProtKB-KW"/>
</dbReference>
<evidence type="ECO:0000256" key="8">
    <source>
        <dbReference type="SAM" id="Phobius"/>
    </source>
</evidence>
<evidence type="ECO:0000256" key="2">
    <source>
        <dbReference type="ARBA" id="ARBA00012438"/>
    </source>
</evidence>
<evidence type="ECO:0000256" key="4">
    <source>
        <dbReference type="ARBA" id="ARBA00022741"/>
    </source>
</evidence>
<keyword evidence="3" id="KW-0808">Transferase</keyword>
<gene>
    <name evidence="11" type="ORF">J2S11_002379</name>
</gene>
<dbReference type="PROSITE" id="PS50113">
    <property type="entry name" value="PAC"/>
    <property type="match status" value="1"/>
</dbReference>
<dbReference type="PANTHER" id="PTHR43047">
    <property type="entry name" value="TWO-COMPONENT HISTIDINE PROTEIN KINASE"/>
    <property type="match status" value="1"/>
</dbReference>
<comment type="catalytic activity">
    <reaction evidence="1">
        <text>ATP + protein L-histidine = ADP + protein N-phospho-L-histidine.</text>
        <dbReference type="EC" id="2.7.13.3"/>
    </reaction>
</comment>
<dbReference type="Proteomes" id="UP001235840">
    <property type="component" value="Unassembled WGS sequence"/>
</dbReference>